<dbReference type="GO" id="GO:0016020">
    <property type="term" value="C:membrane"/>
    <property type="evidence" value="ECO:0007669"/>
    <property type="project" value="UniProtKB-SubCell"/>
</dbReference>
<evidence type="ECO:0000256" key="1">
    <source>
        <dbReference type="ARBA" id="ARBA00004141"/>
    </source>
</evidence>
<comment type="similarity">
    <text evidence="2">Belongs to the TMEM175 family.</text>
</comment>
<dbReference type="GO" id="GO:0005267">
    <property type="term" value="F:potassium channel activity"/>
    <property type="evidence" value="ECO:0007669"/>
    <property type="project" value="UniProtKB-KW"/>
</dbReference>
<keyword evidence="3" id="KW-0813">Transport</keyword>
<keyword evidence="10 13" id="KW-0472">Membrane</keyword>
<keyword evidence="8 13" id="KW-1133">Transmembrane helix</keyword>
<gene>
    <name evidence="14" type="ORF">Y882_00205</name>
</gene>
<dbReference type="InterPro" id="IPR010617">
    <property type="entry name" value="TMEM175-like"/>
</dbReference>
<keyword evidence="11" id="KW-0407">Ion channel</keyword>
<keyword evidence="4" id="KW-0633">Potassium transport</keyword>
<evidence type="ECO:0000313" key="15">
    <source>
        <dbReference type="Proteomes" id="UP000035481"/>
    </source>
</evidence>
<accession>A0A0G9H9N8</accession>
<dbReference type="OrthoDB" id="7626281at2"/>
<evidence type="ECO:0000256" key="12">
    <source>
        <dbReference type="ARBA" id="ARBA00034430"/>
    </source>
</evidence>
<evidence type="ECO:0000256" key="6">
    <source>
        <dbReference type="ARBA" id="ARBA00022826"/>
    </source>
</evidence>
<evidence type="ECO:0000256" key="7">
    <source>
        <dbReference type="ARBA" id="ARBA00022958"/>
    </source>
</evidence>
<evidence type="ECO:0000256" key="5">
    <source>
        <dbReference type="ARBA" id="ARBA00022692"/>
    </source>
</evidence>
<name>A0A0G9H9N8_9GAMM</name>
<feature type="transmembrane region" description="Helical" evidence="13">
    <location>
        <begin position="70"/>
        <end position="92"/>
    </location>
</feature>
<evidence type="ECO:0000256" key="8">
    <source>
        <dbReference type="ARBA" id="ARBA00022989"/>
    </source>
</evidence>
<keyword evidence="5 13" id="KW-0812">Transmembrane</keyword>
<organism evidence="14 15">
    <name type="scientific">Dyella japonica DSM 16301</name>
    <dbReference type="NCBI Taxonomy" id="1440762"/>
    <lineage>
        <taxon>Bacteria</taxon>
        <taxon>Pseudomonadati</taxon>
        <taxon>Pseudomonadota</taxon>
        <taxon>Gammaproteobacteria</taxon>
        <taxon>Lysobacterales</taxon>
        <taxon>Rhodanobacteraceae</taxon>
        <taxon>Dyella</taxon>
    </lineage>
</organism>
<evidence type="ECO:0000256" key="3">
    <source>
        <dbReference type="ARBA" id="ARBA00022448"/>
    </source>
</evidence>
<protein>
    <recommendedName>
        <fullName evidence="16">DUF1211 domain-containing protein</fullName>
    </recommendedName>
</protein>
<comment type="catalytic activity">
    <reaction evidence="12">
        <text>K(+)(in) = K(+)(out)</text>
        <dbReference type="Rhea" id="RHEA:29463"/>
        <dbReference type="ChEBI" id="CHEBI:29103"/>
    </reaction>
</comment>
<evidence type="ECO:0000313" key="14">
    <source>
        <dbReference type="EMBL" id="KLD66141.1"/>
    </source>
</evidence>
<evidence type="ECO:0000256" key="13">
    <source>
        <dbReference type="SAM" id="Phobius"/>
    </source>
</evidence>
<evidence type="ECO:0000256" key="2">
    <source>
        <dbReference type="ARBA" id="ARBA00006920"/>
    </source>
</evidence>
<evidence type="ECO:0000256" key="10">
    <source>
        <dbReference type="ARBA" id="ARBA00023136"/>
    </source>
</evidence>
<evidence type="ECO:0000256" key="11">
    <source>
        <dbReference type="ARBA" id="ARBA00023303"/>
    </source>
</evidence>
<dbReference type="PATRIC" id="fig|1440762.4.peg.39"/>
<comment type="caution">
    <text evidence="14">The sequence shown here is derived from an EMBL/GenBank/DDBJ whole genome shotgun (WGS) entry which is preliminary data.</text>
</comment>
<feature type="transmembrane region" description="Helical" evidence="13">
    <location>
        <begin position="41"/>
        <end position="58"/>
    </location>
</feature>
<proteinExistence type="inferred from homology"/>
<dbReference type="EMBL" id="JPLA01000001">
    <property type="protein sequence ID" value="KLD66141.1"/>
    <property type="molecule type" value="Genomic_DNA"/>
</dbReference>
<sequence length="195" mass="21807">MKKVRLETFTDGVFAVVITLMVLELKVPASPTWKSLLAEGSVFLCNLINFLYVGIYWSNHHHVLALIKRINGTVMWSNLIFLCCLSLFPFSIKWLNNATPWPACVPTVFYGFTLLLTMFSWQCFSRTLVGANSGSRSDLQRALGCDRKIRISIGTHIAAIALAFRWPGVSCGLYAVVAGIWFVSDRRIGEIAGRD</sequence>
<evidence type="ECO:0000256" key="4">
    <source>
        <dbReference type="ARBA" id="ARBA00022538"/>
    </source>
</evidence>
<dbReference type="Proteomes" id="UP000035481">
    <property type="component" value="Unassembled WGS sequence"/>
</dbReference>
<keyword evidence="6" id="KW-0631">Potassium channel</keyword>
<dbReference type="Pfam" id="PF06736">
    <property type="entry name" value="TMEM175"/>
    <property type="match status" value="1"/>
</dbReference>
<evidence type="ECO:0008006" key="16">
    <source>
        <dbReference type="Google" id="ProtNLM"/>
    </source>
</evidence>
<comment type="subcellular location">
    <subcellularLocation>
        <location evidence="1">Membrane</location>
        <topology evidence="1">Multi-pass membrane protein</topology>
    </subcellularLocation>
</comment>
<keyword evidence="9" id="KW-0406">Ion transport</keyword>
<feature type="transmembrane region" description="Helical" evidence="13">
    <location>
        <begin position="98"/>
        <end position="119"/>
    </location>
</feature>
<dbReference type="AlphaFoldDB" id="A0A0G9H9N8"/>
<dbReference type="GO" id="GO:0015252">
    <property type="term" value="F:proton channel activity"/>
    <property type="evidence" value="ECO:0007669"/>
    <property type="project" value="InterPro"/>
</dbReference>
<keyword evidence="7" id="KW-0630">Potassium</keyword>
<feature type="transmembrane region" description="Helical" evidence="13">
    <location>
        <begin position="157"/>
        <end position="183"/>
    </location>
</feature>
<evidence type="ECO:0000256" key="9">
    <source>
        <dbReference type="ARBA" id="ARBA00023065"/>
    </source>
</evidence>
<reference evidence="14 15" key="1">
    <citation type="journal article" date="2015" name="Antonie Van Leeuwenhoek">
        <title>A phylogenomic and molecular marker based taxonomic framework for the order Xanthomonadales: proposal to transfer the families Algiphilaceae and Solimonadaceae to the order Nevskiales ord. nov. and to create a new family within the order Xanthomonadales, the family Rhodanobacteraceae fam. nov., containing the genus Rhodanobacter and its closest relatives.</title>
        <authorList>
            <person name="Naushad S."/>
            <person name="Adeolu M."/>
            <person name="Wong S."/>
            <person name="Sohail M."/>
            <person name="Schellhorn H.E."/>
            <person name="Gupta R.S."/>
        </authorList>
    </citation>
    <scope>NUCLEOTIDE SEQUENCE [LARGE SCALE GENOMIC DNA]</scope>
    <source>
        <strain evidence="14 15">DSM 16301</strain>
    </source>
</reference>